<dbReference type="Pfam" id="PF00989">
    <property type="entry name" value="PAS"/>
    <property type="match status" value="1"/>
</dbReference>
<dbReference type="SUPFAM" id="SSF55073">
    <property type="entry name" value="Nucleotide cyclase"/>
    <property type="match status" value="1"/>
</dbReference>
<evidence type="ECO:0000256" key="1">
    <source>
        <dbReference type="ARBA" id="ARBA00012528"/>
    </source>
</evidence>
<sequence>MKRFGTTTRIALAMSMWTATVLLALRMTGLLNDGAAQQIQSRTRLCEAVAVSCSQFASRNDWMAVEVALRSLKARNPEVLSAACRRMDGTLDFETGKHSDHWSQRTSDLSSSTCIQVPVLQGDKAWGQIEVCFQSPIAAGLLGFLALPSVKLIVLTSLACMLGFSILLRRCFNQLDPDQAIPERVRAALNTMAEGVVVLDEKFRINLANQPFADMLGCSVDVCQGKNIDSLPWETQDNRPLSQLLSEMHGDNPVDFENIKLQQSPSSKRTLKPNASRILNKQGDCKGMLLSLDDVSVLEEQNEQLRFLATRDPMTSCLNRRSFFEHLEQTWKSAFRYKHPVSCLMVDVDHFKGINDSFGHAVGDEVLKGVSAALLATARDTDFVCRYGGEEFCILLPHIDIDGVARAGERFRTAIEALQFPQLRVTASLGCSSGDLGAESADQLLEQADQALYFAKRNGRNQVARFDRLEATPHAIETQPPADAIQSEDVLLESIKLLIRDARDAGATSVSFDLLNATLEANAE</sequence>
<name>A0A518JQF3_9BACT</name>
<organism evidence="4 5">
    <name type="scientific">Rosistilla carotiformis</name>
    <dbReference type="NCBI Taxonomy" id="2528017"/>
    <lineage>
        <taxon>Bacteria</taxon>
        <taxon>Pseudomonadati</taxon>
        <taxon>Planctomycetota</taxon>
        <taxon>Planctomycetia</taxon>
        <taxon>Pirellulales</taxon>
        <taxon>Pirellulaceae</taxon>
        <taxon>Rosistilla</taxon>
    </lineage>
</organism>
<evidence type="ECO:0000256" key="2">
    <source>
        <dbReference type="ARBA" id="ARBA00034247"/>
    </source>
</evidence>
<dbReference type="RefSeq" id="WP_197452387.1">
    <property type="nucleotide sequence ID" value="NZ_CP036348.1"/>
</dbReference>
<dbReference type="InterPro" id="IPR013767">
    <property type="entry name" value="PAS_fold"/>
</dbReference>
<dbReference type="PROSITE" id="PS50887">
    <property type="entry name" value="GGDEF"/>
    <property type="match status" value="1"/>
</dbReference>
<dbReference type="Pfam" id="PF00990">
    <property type="entry name" value="GGDEF"/>
    <property type="match status" value="1"/>
</dbReference>
<keyword evidence="4" id="KW-0808">Transferase</keyword>
<dbReference type="InterPro" id="IPR000014">
    <property type="entry name" value="PAS"/>
</dbReference>
<dbReference type="SMART" id="SM00091">
    <property type="entry name" value="PAS"/>
    <property type="match status" value="1"/>
</dbReference>
<proteinExistence type="predicted"/>
<dbReference type="CDD" id="cd01949">
    <property type="entry name" value="GGDEF"/>
    <property type="match status" value="1"/>
</dbReference>
<dbReference type="GO" id="GO:1902201">
    <property type="term" value="P:negative regulation of bacterial-type flagellum-dependent cell motility"/>
    <property type="evidence" value="ECO:0007669"/>
    <property type="project" value="TreeGrafter"/>
</dbReference>
<dbReference type="InterPro" id="IPR029787">
    <property type="entry name" value="Nucleotide_cyclase"/>
</dbReference>
<gene>
    <name evidence="4" type="primary">ydaM_2</name>
    <name evidence="4" type="ORF">Poly24_14750</name>
</gene>
<evidence type="ECO:0000313" key="4">
    <source>
        <dbReference type="EMBL" id="QDV67771.1"/>
    </source>
</evidence>
<dbReference type="GO" id="GO:0006355">
    <property type="term" value="P:regulation of DNA-templated transcription"/>
    <property type="evidence" value="ECO:0007669"/>
    <property type="project" value="InterPro"/>
</dbReference>
<dbReference type="InterPro" id="IPR050469">
    <property type="entry name" value="Diguanylate_Cyclase"/>
</dbReference>
<dbReference type="InterPro" id="IPR000160">
    <property type="entry name" value="GGDEF_dom"/>
</dbReference>
<dbReference type="NCBIfam" id="TIGR00254">
    <property type="entry name" value="GGDEF"/>
    <property type="match status" value="1"/>
</dbReference>
<protein>
    <recommendedName>
        <fullName evidence="1">diguanylate cyclase</fullName>
        <ecNumber evidence="1">2.7.7.65</ecNumber>
    </recommendedName>
</protein>
<keyword evidence="5" id="KW-1185">Reference proteome</keyword>
<dbReference type="FunFam" id="3.30.70.270:FF:000001">
    <property type="entry name" value="Diguanylate cyclase domain protein"/>
    <property type="match status" value="1"/>
</dbReference>
<reference evidence="4 5" key="1">
    <citation type="submission" date="2019-02" db="EMBL/GenBank/DDBJ databases">
        <title>Deep-cultivation of Planctomycetes and their phenomic and genomic characterization uncovers novel biology.</title>
        <authorList>
            <person name="Wiegand S."/>
            <person name="Jogler M."/>
            <person name="Boedeker C."/>
            <person name="Pinto D."/>
            <person name="Vollmers J."/>
            <person name="Rivas-Marin E."/>
            <person name="Kohn T."/>
            <person name="Peeters S.H."/>
            <person name="Heuer A."/>
            <person name="Rast P."/>
            <person name="Oberbeckmann S."/>
            <person name="Bunk B."/>
            <person name="Jeske O."/>
            <person name="Meyerdierks A."/>
            <person name="Storesund J.E."/>
            <person name="Kallscheuer N."/>
            <person name="Luecker S."/>
            <person name="Lage O.M."/>
            <person name="Pohl T."/>
            <person name="Merkel B.J."/>
            <person name="Hornburger P."/>
            <person name="Mueller R.-W."/>
            <person name="Bruemmer F."/>
            <person name="Labrenz M."/>
            <person name="Spormann A.M."/>
            <person name="Op den Camp H."/>
            <person name="Overmann J."/>
            <person name="Amann R."/>
            <person name="Jetten M.S.M."/>
            <person name="Mascher T."/>
            <person name="Medema M.H."/>
            <person name="Devos D.P."/>
            <person name="Kaster A.-K."/>
            <person name="Ovreas L."/>
            <person name="Rohde M."/>
            <person name="Galperin M.Y."/>
            <person name="Jogler C."/>
        </authorList>
    </citation>
    <scope>NUCLEOTIDE SEQUENCE [LARGE SCALE GENOMIC DNA]</scope>
    <source>
        <strain evidence="4 5">Poly24</strain>
    </source>
</reference>
<evidence type="ECO:0000313" key="5">
    <source>
        <dbReference type="Proteomes" id="UP000315082"/>
    </source>
</evidence>
<dbReference type="PANTHER" id="PTHR45138:SF9">
    <property type="entry name" value="DIGUANYLATE CYCLASE DGCM-RELATED"/>
    <property type="match status" value="1"/>
</dbReference>
<dbReference type="GO" id="GO:0043709">
    <property type="term" value="P:cell adhesion involved in single-species biofilm formation"/>
    <property type="evidence" value="ECO:0007669"/>
    <property type="project" value="TreeGrafter"/>
</dbReference>
<dbReference type="Gene3D" id="3.30.450.20">
    <property type="entry name" value="PAS domain"/>
    <property type="match status" value="1"/>
</dbReference>
<dbReference type="Proteomes" id="UP000315082">
    <property type="component" value="Chromosome"/>
</dbReference>
<dbReference type="InterPro" id="IPR043128">
    <property type="entry name" value="Rev_trsase/Diguanyl_cyclase"/>
</dbReference>
<dbReference type="EMBL" id="CP036348">
    <property type="protein sequence ID" value="QDV67771.1"/>
    <property type="molecule type" value="Genomic_DNA"/>
</dbReference>
<dbReference type="InterPro" id="IPR035965">
    <property type="entry name" value="PAS-like_dom_sf"/>
</dbReference>
<evidence type="ECO:0000259" key="3">
    <source>
        <dbReference type="PROSITE" id="PS50887"/>
    </source>
</evidence>
<comment type="catalytic activity">
    <reaction evidence="2">
        <text>2 GTP = 3',3'-c-di-GMP + 2 diphosphate</text>
        <dbReference type="Rhea" id="RHEA:24898"/>
        <dbReference type="ChEBI" id="CHEBI:33019"/>
        <dbReference type="ChEBI" id="CHEBI:37565"/>
        <dbReference type="ChEBI" id="CHEBI:58805"/>
        <dbReference type="EC" id="2.7.7.65"/>
    </reaction>
</comment>
<dbReference type="PANTHER" id="PTHR45138">
    <property type="entry name" value="REGULATORY COMPONENTS OF SENSORY TRANSDUCTION SYSTEM"/>
    <property type="match status" value="1"/>
</dbReference>
<accession>A0A518JQF3</accession>
<dbReference type="EC" id="2.7.7.65" evidence="1"/>
<feature type="domain" description="GGDEF" evidence="3">
    <location>
        <begin position="339"/>
        <end position="468"/>
    </location>
</feature>
<dbReference type="NCBIfam" id="TIGR00229">
    <property type="entry name" value="sensory_box"/>
    <property type="match status" value="1"/>
</dbReference>
<dbReference type="AlphaFoldDB" id="A0A518JQF3"/>
<dbReference type="SMART" id="SM00267">
    <property type="entry name" value="GGDEF"/>
    <property type="match status" value="1"/>
</dbReference>
<dbReference type="GO" id="GO:0052621">
    <property type="term" value="F:diguanylate cyclase activity"/>
    <property type="evidence" value="ECO:0007669"/>
    <property type="project" value="UniProtKB-EC"/>
</dbReference>
<keyword evidence="4" id="KW-0548">Nucleotidyltransferase</keyword>
<dbReference type="KEGG" id="rcf:Poly24_14750"/>
<dbReference type="CDD" id="cd00130">
    <property type="entry name" value="PAS"/>
    <property type="match status" value="1"/>
</dbReference>
<dbReference type="SUPFAM" id="SSF55785">
    <property type="entry name" value="PYP-like sensor domain (PAS domain)"/>
    <property type="match status" value="1"/>
</dbReference>
<dbReference type="GO" id="GO:0005886">
    <property type="term" value="C:plasma membrane"/>
    <property type="evidence" value="ECO:0007669"/>
    <property type="project" value="TreeGrafter"/>
</dbReference>
<dbReference type="Gene3D" id="3.30.70.270">
    <property type="match status" value="1"/>
</dbReference>